<dbReference type="AlphaFoldDB" id="A0A6N8L2P1"/>
<evidence type="ECO:0000259" key="7">
    <source>
        <dbReference type="Pfam" id="PF02687"/>
    </source>
</evidence>
<keyword evidence="5 6" id="KW-0472">Membrane</keyword>
<accession>A0A6N8L2P1</accession>
<feature type="transmembrane region" description="Helical" evidence="6">
    <location>
        <begin position="760"/>
        <end position="783"/>
    </location>
</feature>
<feature type="domain" description="ABC3 transporter permease C-terminal" evidence="7">
    <location>
        <begin position="295"/>
        <end position="412"/>
    </location>
</feature>
<feature type="transmembrane region" description="Helical" evidence="6">
    <location>
        <begin position="336"/>
        <end position="363"/>
    </location>
</feature>
<dbReference type="OrthoDB" id="1451596at2"/>
<comment type="subcellular location">
    <subcellularLocation>
        <location evidence="1">Cell membrane</location>
        <topology evidence="1">Multi-pass membrane protein</topology>
    </subcellularLocation>
</comment>
<feature type="domain" description="MacB-like periplasmic core" evidence="8">
    <location>
        <begin position="29"/>
        <end position="227"/>
    </location>
</feature>
<evidence type="ECO:0000256" key="5">
    <source>
        <dbReference type="ARBA" id="ARBA00023136"/>
    </source>
</evidence>
<feature type="transmembrane region" description="Helical" evidence="6">
    <location>
        <begin position="20"/>
        <end position="41"/>
    </location>
</feature>
<sequence>MLSHIKSRIPRLLRSPISWVQLIGFAVAIATATILYLTAMFELSFDSFHTNKERIGLLYMRSEERGAIISNSSMAPPLAPLVSKELPEVEASTRVLNAQMMLRHGDKEIASELKYVDASFLKIFSFPMDQGNETALDNQDGLVINEAMAESLFGSKQVLGKAVELNINGNWESRIITGVSSVNPRNSSISFSSLMRFEQSPNYKELENDWSYKNHAVYVKLKAQSIDAAGFQKATVAFINQHEKVAIEKLKRDGAKADANGAYLSLRILPLKDVHLSDIGKGEVETSKFPWILLVISGLILFIAGSNFVNLSLASAMTRIKEIGTRKTIGGSTFQLFMQFWMESAFICVLSLLLGLALASLLLPEYNATLNYQFKIAQLFSSLNISLFLAAFLLLTIITGGYPALRMANVNIINSLKGKSSVKSTYLQNSLTVLQFSIAMILCIATVIISYQLHYLSNRPLGFNKTEVISIPIGQGIDANLAIERMRNTLAAYPWVKSVSASDINLGRGRDGSTSTSRFGFDQDGTEIVTNYLTIDYDYLKTLGIKLLAGRDFDRQHKTDENAVLINKEMADLLGGPEKALNSTLEMDNNPTIVGIVDNFHFHDLKREVGPLTMGLPIGGFDLSYIFVRIHSSNLQQSLKQVEDTWKSINPKASIAASYLDENTQNLYNNDRRIAKIVIAGASVAIAISCLGLFALTLLLINGKIKEIGIRKVLGSSITNIILLLSKNFLMLIGLAFLISTPIAWLLMTRWLEAFAFRIAIQWWMFALAGGIALGFAMLTVAWQTFKAARVNPASTLKEN</sequence>
<reference evidence="9 10" key="1">
    <citation type="submission" date="2019-12" db="EMBL/GenBank/DDBJ databases">
        <authorList>
            <person name="Dong K."/>
        </authorList>
    </citation>
    <scope>NUCLEOTIDE SEQUENCE [LARGE SCALE GENOMIC DNA]</scope>
    <source>
        <strain evidence="9 10">JCM 31225</strain>
    </source>
</reference>
<keyword evidence="3 6" id="KW-0812">Transmembrane</keyword>
<dbReference type="PANTHER" id="PTHR30572:SF18">
    <property type="entry name" value="ABC-TYPE MACROLIDE FAMILY EXPORT SYSTEM PERMEASE COMPONENT 2"/>
    <property type="match status" value="1"/>
</dbReference>
<feature type="transmembrane region" description="Helical" evidence="6">
    <location>
        <begin position="677"/>
        <end position="701"/>
    </location>
</feature>
<evidence type="ECO:0000256" key="6">
    <source>
        <dbReference type="SAM" id="Phobius"/>
    </source>
</evidence>
<evidence type="ECO:0000313" key="10">
    <source>
        <dbReference type="Proteomes" id="UP000435036"/>
    </source>
</evidence>
<dbReference type="InterPro" id="IPR025857">
    <property type="entry name" value="MacB_PCD"/>
</dbReference>
<evidence type="ECO:0000256" key="1">
    <source>
        <dbReference type="ARBA" id="ARBA00004651"/>
    </source>
</evidence>
<feature type="transmembrane region" description="Helical" evidence="6">
    <location>
        <begin position="383"/>
        <end position="405"/>
    </location>
</feature>
<dbReference type="InterPro" id="IPR003838">
    <property type="entry name" value="ABC3_permease_C"/>
</dbReference>
<proteinExistence type="predicted"/>
<dbReference type="GO" id="GO:0022857">
    <property type="term" value="F:transmembrane transporter activity"/>
    <property type="evidence" value="ECO:0007669"/>
    <property type="project" value="TreeGrafter"/>
</dbReference>
<dbReference type="Pfam" id="PF02687">
    <property type="entry name" value="FtsX"/>
    <property type="match status" value="2"/>
</dbReference>
<evidence type="ECO:0000256" key="4">
    <source>
        <dbReference type="ARBA" id="ARBA00022989"/>
    </source>
</evidence>
<organism evidence="9 10">
    <name type="scientific">Sphingobacterium humi</name>
    <dbReference type="NCBI Taxonomy" id="1796905"/>
    <lineage>
        <taxon>Bacteria</taxon>
        <taxon>Pseudomonadati</taxon>
        <taxon>Bacteroidota</taxon>
        <taxon>Sphingobacteriia</taxon>
        <taxon>Sphingobacteriales</taxon>
        <taxon>Sphingobacteriaceae</taxon>
        <taxon>Sphingobacterium</taxon>
    </lineage>
</organism>
<feature type="domain" description="ABC3 transporter permease C-terminal" evidence="7">
    <location>
        <begin position="682"/>
        <end position="793"/>
    </location>
</feature>
<protein>
    <submittedName>
        <fullName evidence="9">FtsX-like permease family protein</fullName>
    </submittedName>
</protein>
<feature type="transmembrane region" description="Helical" evidence="6">
    <location>
        <begin position="722"/>
        <end position="748"/>
    </location>
</feature>
<dbReference type="GO" id="GO:0005886">
    <property type="term" value="C:plasma membrane"/>
    <property type="evidence" value="ECO:0007669"/>
    <property type="project" value="UniProtKB-SubCell"/>
</dbReference>
<evidence type="ECO:0000313" key="9">
    <source>
        <dbReference type="EMBL" id="MVZ63364.1"/>
    </source>
</evidence>
<comment type="caution">
    <text evidence="9">The sequence shown here is derived from an EMBL/GenBank/DDBJ whole genome shotgun (WGS) entry which is preliminary data.</text>
</comment>
<keyword evidence="2" id="KW-1003">Cell membrane</keyword>
<evidence type="ECO:0000259" key="8">
    <source>
        <dbReference type="Pfam" id="PF12704"/>
    </source>
</evidence>
<feature type="transmembrane region" description="Helical" evidence="6">
    <location>
        <begin position="426"/>
        <end position="451"/>
    </location>
</feature>
<keyword evidence="10" id="KW-1185">Reference proteome</keyword>
<name>A0A6N8L2P1_9SPHI</name>
<evidence type="ECO:0000256" key="3">
    <source>
        <dbReference type="ARBA" id="ARBA00022692"/>
    </source>
</evidence>
<gene>
    <name evidence="9" type="ORF">GQF63_15135</name>
</gene>
<dbReference type="PANTHER" id="PTHR30572">
    <property type="entry name" value="MEMBRANE COMPONENT OF TRANSPORTER-RELATED"/>
    <property type="match status" value="1"/>
</dbReference>
<keyword evidence="4 6" id="KW-1133">Transmembrane helix</keyword>
<dbReference type="EMBL" id="WSQA01000012">
    <property type="protein sequence ID" value="MVZ63364.1"/>
    <property type="molecule type" value="Genomic_DNA"/>
</dbReference>
<dbReference type="Pfam" id="PF12704">
    <property type="entry name" value="MacB_PCD"/>
    <property type="match status" value="2"/>
</dbReference>
<dbReference type="Proteomes" id="UP000435036">
    <property type="component" value="Unassembled WGS sequence"/>
</dbReference>
<feature type="domain" description="MacB-like periplasmic core" evidence="8">
    <location>
        <begin position="431"/>
        <end position="603"/>
    </location>
</feature>
<feature type="transmembrane region" description="Helical" evidence="6">
    <location>
        <begin position="291"/>
        <end position="315"/>
    </location>
</feature>
<dbReference type="RefSeq" id="WP_160370083.1">
    <property type="nucleotide sequence ID" value="NZ_WSQA01000012.1"/>
</dbReference>
<evidence type="ECO:0000256" key="2">
    <source>
        <dbReference type="ARBA" id="ARBA00022475"/>
    </source>
</evidence>
<dbReference type="InterPro" id="IPR050250">
    <property type="entry name" value="Macrolide_Exporter_MacB"/>
</dbReference>